<protein>
    <submittedName>
        <fullName evidence="2">Uncharacterized protein</fullName>
    </submittedName>
</protein>
<evidence type="ECO:0000313" key="3">
    <source>
        <dbReference type="Proteomes" id="UP000037923"/>
    </source>
</evidence>
<reference evidence="2 3" key="1">
    <citation type="submission" date="2015-07" db="EMBL/GenBank/DDBJ databases">
        <title>High-quality genome of monoxenous trypanosomatid Leptomonas pyrrhocoris.</title>
        <authorList>
            <person name="Flegontov P."/>
            <person name="Butenko A."/>
            <person name="Firsov S."/>
            <person name="Vlcek C."/>
            <person name="Logacheva M.D."/>
            <person name="Field M."/>
            <person name="Filatov D."/>
            <person name="Flegontova O."/>
            <person name="Gerasimov E."/>
            <person name="Jackson A.P."/>
            <person name="Kelly S."/>
            <person name="Opperdoes F."/>
            <person name="O'Reilly A."/>
            <person name="Votypka J."/>
            <person name="Yurchenko V."/>
            <person name="Lukes J."/>
        </authorList>
    </citation>
    <scope>NUCLEOTIDE SEQUENCE [LARGE SCALE GENOMIC DNA]</scope>
    <source>
        <strain evidence="2">H10</strain>
    </source>
</reference>
<organism evidence="2 3">
    <name type="scientific">Leptomonas pyrrhocoris</name>
    <name type="common">Firebug parasite</name>
    <dbReference type="NCBI Taxonomy" id="157538"/>
    <lineage>
        <taxon>Eukaryota</taxon>
        <taxon>Discoba</taxon>
        <taxon>Euglenozoa</taxon>
        <taxon>Kinetoplastea</taxon>
        <taxon>Metakinetoplastina</taxon>
        <taxon>Trypanosomatida</taxon>
        <taxon>Trypanosomatidae</taxon>
        <taxon>Leishmaniinae</taxon>
        <taxon>Leptomonas</taxon>
    </lineage>
</organism>
<gene>
    <name evidence="2" type="ORF">ABB37_00157</name>
</gene>
<dbReference type="GeneID" id="26900455"/>
<accession>A0A0M9GA68</accession>
<dbReference type="EMBL" id="LGTL01000001">
    <property type="protein sequence ID" value="KPA85816.1"/>
    <property type="molecule type" value="Genomic_DNA"/>
</dbReference>
<proteinExistence type="predicted"/>
<keyword evidence="3" id="KW-1185">Reference proteome</keyword>
<dbReference type="RefSeq" id="XP_015664255.1">
    <property type="nucleotide sequence ID" value="XM_015796247.1"/>
</dbReference>
<sequence length="336" mass="35037">MSSATVCSHEIASGDAQRFVPARSYYSLISTNARAASISLSSPSRLPEVTASANSSGTATLLSRPPIAESLHTLSEVSENVNAPVPIRAPLVPRVLPVLPCTGSPTKAEGSVFALHTASPDSVFRPAKVNASSRSPCDALTSGEKVKPKLCPPMKPTRATPIVSPAARTNPFCPEGVQVNHLPCCTPRVLAVPRVYGRHAPAAHTSSMERSAAALWKNAASDADVLAFFSSNTNTADTTPAGTPPAATPSSSSAPNSGRADKEFSWPAAEMTQSSLCDLSLSEDMFSMDTSSSDGSAGCGHRGSVIDVEALANFQRDGARRQREIFGVACTKLMDQ</sequence>
<feature type="region of interest" description="Disordered" evidence="1">
    <location>
        <begin position="236"/>
        <end position="261"/>
    </location>
</feature>
<dbReference type="Proteomes" id="UP000037923">
    <property type="component" value="Unassembled WGS sequence"/>
</dbReference>
<name>A0A0M9GA68_LEPPY</name>
<comment type="caution">
    <text evidence="2">The sequence shown here is derived from an EMBL/GenBank/DDBJ whole genome shotgun (WGS) entry which is preliminary data.</text>
</comment>
<dbReference type="VEuPathDB" id="TriTrypDB:LpyrH10_01_1570"/>
<evidence type="ECO:0000313" key="2">
    <source>
        <dbReference type="EMBL" id="KPA85816.1"/>
    </source>
</evidence>
<dbReference type="AlphaFoldDB" id="A0A0M9GA68"/>
<evidence type="ECO:0000256" key="1">
    <source>
        <dbReference type="SAM" id="MobiDB-lite"/>
    </source>
</evidence>
<dbReference type="OrthoDB" id="259639at2759"/>
<dbReference type="OMA" id="QANKELC"/>
<feature type="compositionally biased region" description="Low complexity" evidence="1">
    <location>
        <begin position="248"/>
        <end position="257"/>
    </location>
</feature>